<evidence type="ECO:0000313" key="3">
    <source>
        <dbReference type="Proteomes" id="UP000765509"/>
    </source>
</evidence>
<evidence type="ECO:0000256" key="1">
    <source>
        <dbReference type="SAM" id="MobiDB-lite"/>
    </source>
</evidence>
<feature type="region of interest" description="Disordered" evidence="1">
    <location>
        <begin position="1"/>
        <end position="118"/>
    </location>
</feature>
<accession>A0A9Q3PW45</accession>
<keyword evidence="3" id="KW-1185">Reference proteome</keyword>
<feature type="compositionally biased region" description="Basic and acidic residues" evidence="1">
    <location>
        <begin position="55"/>
        <end position="80"/>
    </location>
</feature>
<feature type="compositionally biased region" description="Basic and acidic residues" evidence="1">
    <location>
        <begin position="104"/>
        <end position="118"/>
    </location>
</feature>
<protein>
    <submittedName>
        <fullName evidence="2">Uncharacterized protein</fullName>
    </submittedName>
</protein>
<feature type="compositionally biased region" description="Low complexity" evidence="1">
    <location>
        <begin position="81"/>
        <end position="94"/>
    </location>
</feature>
<dbReference type="Proteomes" id="UP000765509">
    <property type="component" value="Unassembled WGS sequence"/>
</dbReference>
<comment type="caution">
    <text evidence="2">The sequence shown here is derived from an EMBL/GenBank/DDBJ whole genome shotgun (WGS) entry which is preliminary data.</text>
</comment>
<gene>
    <name evidence="2" type="ORF">O181_116004</name>
</gene>
<organism evidence="2 3">
    <name type="scientific">Austropuccinia psidii MF-1</name>
    <dbReference type="NCBI Taxonomy" id="1389203"/>
    <lineage>
        <taxon>Eukaryota</taxon>
        <taxon>Fungi</taxon>
        <taxon>Dikarya</taxon>
        <taxon>Basidiomycota</taxon>
        <taxon>Pucciniomycotina</taxon>
        <taxon>Pucciniomycetes</taxon>
        <taxon>Pucciniales</taxon>
        <taxon>Sphaerophragmiaceae</taxon>
        <taxon>Austropuccinia</taxon>
    </lineage>
</organism>
<sequence length="118" mass="13269">MPIQHSPPARQNRSQARIQAVLTPTPRAPLDSTPAVPQLRAQLDGGPIMEGAAPSRKERRDQAHFQEYYHERQRENKPEASKSNSSHPQNSSSSSHKKKTNLQKGDKPHSSLLKEDFK</sequence>
<dbReference type="EMBL" id="AVOT02098053">
    <property type="protein sequence ID" value="MBW0576289.1"/>
    <property type="molecule type" value="Genomic_DNA"/>
</dbReference>
<name>A0A9Q3PW45_9BASI</name>
<reference evidence="2" key="1">
    <citation type="submission" date="2021-03" db="EMBL/GenBank/DDBJ databases">
        <title>Draft genome sequence of rust myrtle Austropuccinia psidii MF-1, a brazilian biotype.</title>
        <authorList>
            <person name="Quecine M.C."/>
            <person name="Pachon D.M.R."/>
            <person name="Bonatelli M.L."/>
            <person name="Correr F.H."/>
            <person name="Franceschini L.M."/>
            <person name="Leite T.F."/>
            <person name="Margarido G.R.A."/>
            <person name="Almeida C.A."/>
            <person name="Ferrarezi J.A."/>
            <person name="Labate C.A."/>
        </authorList>
    </citation>
    <scope>NUCLEOTIDE SEQUENCE</scope>
    <source>
        <strain evidence="2">MF-1</strain>
    </source>
</reference>
<dbReference type="AlphaFoldDB" id="A0A9Q3PW45"/>
<evidence type="ECO:0000313" key="2">
    <source>
        <dbReference type="EMBL" id="MBW0576289.1"/>
    </source>
</evidence>
<proteinExistence type="predicted"/>